<proteinExistence type="predicted"/>
<name>A0ACD4DLP9_9NOCA</name>
<accession>A0ACD4DLP9</accession>
<evidence type="ECO:0000313" key="2">
    <source>
        <dbReference type="Proteomes" id="UP001156484"/>
    </source>
</evidence>
<reference evidence="1" key="1">
    <citation type="submission" date="2022-10" db="EMBL/GenBank/DDBJ databases">
        <title>Rhodococcus ferula Z13 complete genome.</title>
        <authorList>
            <person name="Long X."/>
            <person name="Zang M."/>
        </authorList>
    </citation>
    <scope>NUCLEOTIDE SEQUENCE</scope>
    <source>
        <strain evidence="1">Z13</strain>
    </source>
</reference>
<dbReference type="Proteomes" id="UP001156484">
    <property type="component" value="Chromosome"/>
</dbReference>
<protein>
    <submittedName>
        <fullName evidence="1">Tellurium resistance</fullName>
    </submittedName>
</protein>
<gene>
    <name evidence="1" type="ORF">OED52_06505</name>
</gene>
<dbReference type="EMBL" id="CP107551">
    <property type="protein sequence ID" value="UYP20951.1"/>
    <property type="molecule type" value="Genomic_DNA"/>
</dbReference>
<organism evidence="1 2">
    <name type="scientific">Rhodococcus sacchari</name>
    <dbReference type="NCBI Taxonomy" id="2962047"/>
    <lineage>
        <taxon>Bacteria</taxon>
        <taxon>Bacillati</taxon>
        <taxon>Actinomycetota</taxon>
        <taxon>Actinomycetes</taxon>
        <taxon>Mycobacteriales</taxon>
        <taxon>Nocardiaceae</taxon>
        <taxon>Rhodococcus</taxon>
    </lineage>
</organism>
<evidence type="ECO:0000313" key="1">
    <source>
        <dbReference type="EMBL" id="UYP20951.1"/>
    </source>
</evidence>
<keyword evidence="2" id="KW-1185">Reference proteome</keyword>
<sequence length="204" mass="22551">MNLSKITLDQNTHSVSLVKAGEKQGIMRVNLNWSSQSSPKGFLGRLMGSSNGIDLDLGCLYELSNGRKGVIQALGEAFGNQHRAPYIALDGDDRTGAIESGENLFINLTNPENFKRVLIFAYIYEGVPNWAAADGVVTLYRTTGPEIEVRLDSGDNRAPMCAIALLENMGGEIQVRREVRYIRGDQEDLDRAYNWGLRWTPGSK</sequence>